<feature type="domain" description="Sulfatase N-terminal" evidence="1">
    <location>
        <begin position="28"/>
        <end position="304"/>
    </location>
</feature>
<dbReference type="EMBL" id="VRLW01000001">
    <property type="protein sequence ID" value="KAA1262517.1"/>
    <property type="molecule type" value="Genomic_DNA"/>
</dbReference>
<protein>
    <submittedName>
        <fullName evidence="2">Arylsulfatase</fullName>
        <ecNumber evidence="2">3.1.6.1</ecNumber>
    </submittedName>
</protein>
<reference evidence="2 3" key="1">
    <citation type="submission" date="2019-08" db="EMBL/GenBank/DDBJ databases">
        <title>Deep-cultivation of Planctomycetes and their phenomic and genomic characterization uncovers novel biology.</title>
        <authorList>
            <person name="Wiegand S."/>
            <person name="Jogler M."/>
            <person name="Boedeker C."/>
            <person name="Pinto D."/>
            <person name="Vollmers J."/>
            <person name="Rivas-Marin E."/>
            <person name="Kohn T."/>
            <person name="Peeters S.H."/>
            <person name="Heuer A."/>
            <person name="Rast P."/>
            <person name="Oberbeckmann S."/>
            <person name="Bunk B."/>
            <person name="Jeske O."/>
            <person name="Meyerdierks A."/>
            <person name="Storesund J.E."/>
            <person name="Kallscheuer N."/>
            <person name="Luecker S."/>
            <person name="Lage O.M."/>
            <person name="Pohl T."/>
            <person name="Merkel B.J."/>
            <person name="Hornburger P."/>
            <person name="Mueller R.-W."/>
            <person name="Bruemmer F."/>
            <person name="Labrenz M."/>
            <person name="Spormann A.M."/>
            <person name="Op Den Camp H."/>
            <person name="Overmann J."/>
            <person name="Amann R."/>
            <person name="Jetten M.S.M."/>
            <person name="Mascher T."/>
            <person name="Medema M.H."/>
            <person name="Devos D.P."/>
            <person name="Kaster A.-K."/>
            <person name="Ovreas L."/>
            <person name="Rohde M."/>
            <person name="Galperin M.Y."/>
            <person name="Jogler C."/>
        </authorList>
    </citation>
    <scope>NUCLEOTIDE SEQUENCE [LARGE SCALE GENOMIC DNA]</scope>
    <source>
        <strain evidence="2 3">LF1</strain>
    </source>
</reference>
<organism evidence="2 3">
    <name type="scientific">Rubripirellula obstinata</name>
    <dbReference type="NCBI Taxonomy" id="406547"/>
    <lineage>
        <taxon>Bacteria</taxon>
        <taxon>Pseudomonadati</taxon>
        <taxon>Planctomycetota</taxon>
        <taxon>Planctomycetia</taxon>
        <taxon>Pirellulales</taxon>
        <taxon>Pirellulaceae</taxon>
        <taxon>Rubripirellula</taxon>
    </lineage>
</organism>
<dbReference type="EC" id="3.1.6.1" evidence="2"/>
<dbReference type="GO" id="GO:0004065">
    <property type="term" value="F:arylsulfatase activity"/>
    <property type="evidence" value="ECO:0007669"/>
    <property type="project" value="UniProtKB-EC"/>
</dbReference>
<dbReference type="PANTHER" id="PTHR43751">
    <property type="entry name" value="SULFATASE"/>
    <property type="match status" value="1"/>
</dbReference>
<accession>A0A5B1CMU9</accession>
<proteinExistence type="predicted"/>
<dbReference type="AlphaFoldDB" id="A0A5B1CMU9"/>
<dbReference type="Pfam" id="PF00884">
    <property type="entry name" value="Sulfatase"/>
    <property type="match status" value="1"/>
</dbReference>
<dbReference type="InterPro" id="IPR052701">
    <property type="entry name" value="GAG_Ulvan_Degrading_Sulfatases"/>
</dbReference>
<name>A0A5B1CMU9_9BACT</name>
<evidence type="ECO:0000313" key="2">
    <source>
        <dbReference type="EMBL" id="KAA1262517.1"/>
    </source>
</evidence>
<dbReference type="Proteomes" id="UP000322699">
    <property type="component" value="Unassembled WGS sequence"/>
</dbReference>
<gene>
    <name evidence="2" type="ORF">LF1_50820</name>
</gene>
<dbReference type="PANTHER" id="PTHR43751:SF1">
    <property type="entry name" value="SULFATASE ATSG-RELATED"/>
    <property type="match status" value="1"/>
</dbReference>
<dbReference type="InterPro" id="IPR017850">
    <property type="entry name" value="Alkaline_phosphatase_core_sf"/>
</dbReference>
<keyword evidence="2" id="KW-0378">Hydrolase</keyword>
<keyword evidence="3" id="KW-1185">Reference proteome</keyword>
<evidence type="ECO:0000259" key="1">
    <source>
        <dbReference type="Pfam" id="PF00884"/>
    </source>
</evidence>
<sequence length="629" mass="71608">MLLAIIVIHFLFSSVALKTINASDPKRPNIVWIISEDNSKHYLNHFDSTGTPTPAIESLARAGVTFDHAFSCSPVCSVARTTLITGCYAPRIGTAYHRAFEPAMMPAGIKMFPVYLRDSGYYTTNNSKKDYNVRPGPKVWDESSRKANWKNRPSDETPFFHVQTIKTSHESSLHPEHPDADKPLVTDPASITLQPYFPDTPLMRKTVARYHDLITSVDQQVGDIIQDLKNAGELENTFVFYFGDHGGVLPRSKGYVFESGLHVPLVIRIPANFTDTVDRERGSRVDGFVEFVDFGPTTLNLAGIEIPERVDGKAFLGKQMVASEVDQRDEAFGHADRFDEKYDVVRSLRVGQWKYIRNFEPFYPNGMYSEYRYKMIAMQQWQSLHTQEKLTPIQDAFFQPKLPEALYDLDADPHETVNLANDPAHQQTLLRMRDRLNERLVGMPDLGFVPEAYLVEDAMTDPVTFGRRNQDQIKRFIETANLQLLDWEDAKPKVITAIYDQDPLVRLWGLVAATSFGVEAKEISKDVEKRLVDLEPLVVIRAVEYFASLRSKSETSLKDPLPFLYRSLQRSISEPEALRVLNTAVFVRDHCGTDGDDRLDIDPRQLQTLPEVGKSKWVKKRIAYLSRSR</sequence>
<dbReference type="Gene3D" id="3.40.720.10">
    <property type="entry name" value="Alkaline Phosphatase, subunit A"/>
    <property type="match status" value="1"/>
</dbReference>
<dbReference type="CDD" id="cd16027">
    <property type="entry name" value="SGSH"/>
    <property type="match status" value="1"/>
</dbReference>
<dbReference type="SUPFAM" id="SSF53649">
    <property type="entry name" value="Alkaline phosphatase-like"/>
    <property type="match status" value="1"/>
</dbReference>
<dbReference type="InterPro" id="IPR000917">
    <property type="entry name" value="Sulfatase_N"/>
</dbReference>
<comment type="caution">
    <text evidence="2">The sequence shown here is derived from an EMBL/GenBank/DDBJ whole genome shotgun (WGS) entry which is preliminary data.</text>
</comment>
<evidence type="ECO:0000313" key="3">
    <source>
        <dbReference type="Proteomes" id="UP000322699"/>
    </source>
</evidence>